<keyword evidence="4" id="KW-0677">Repeat</keyword>
<evidence type="ECO:0000256" key="3">
    <source>
        <dbReference type="ARBA" id="ARBA00022574"/>
    </source>
</evidence>
<dbReference type="GO" id="GO:0045503">
    <property type="term" value="F:dynein light chain binding"/>
    <property type="evidence" value="ECO:0007669"/>
    <property type="project" value="TreeGrafter"/>
</dbReference>
<keyword evidence="2" id="KW-0963">Cytoplasm</keyword>
<evidence type="ECO:0000256" key="5">
    <source>
        <dbReference type="ARBA" id="ARBA00022846"/>
    </source>
</evidence>
<evidence type="ECO:0000256" key="2">
    <source>
        <dbReference type="ARBA" id="ARBA00022490"/>
    </source>
</evidence>
<evidence type="ECO:0000256" key="9">
    <source>
        <dbReference type="ARBA" id="ARBA00024190"/>
    </source>
</evidence>
<dbReference type="InterPro" id="IPR050687">
    <property type="entry name" value="Dynein_IC"/>
</dbReference>
<sequence>MVGEELEQQTRQTSFKDCRSGYADNTGACQYYRRHVVMPYEKQKINIVKKQVTEDMLKEYVEIFITETDTILLLDMYPTFVSVEVDNAESLIERNHWYTGICKTRTKNAKYVDRSMQTLNFATKSKQLQSYNTVMVEAATTVSYCDIHHSSEEDGKTNRPEIDYAEAILDANKSAERSLSVGSTSTYVSTSNSQKEVDVFKNWINNELDLNFILLSEKFQHSLLVMERNVLWNIFQYQLAAYRQFSLLKEPDGFKHPQQVEQEHGDKEVCQSPALECLWIFSCELCRGYCISSMGWNKKNPWPEHIIQCESAVTSLDFSATCPSQLAVGMYDGSIAIYDLQSPNNNDCPNKHFGPVWQLRWNKQELNLIGEEKEETLFSVGADGRITKWFVLNGGLDCIDLMKLDKISNTKRKSGGNKTKETRKKILSAVTPGLCFDFHPTDYSNYLTGTWEGLIHRCSCSNSQQSLETYQKHFSAVNCVVWCPLHPGMFLSCGADWTIHLWHQDRLNPIICFTSAHRAVCDIKWSPQKATVFGVAYEGQLEIWDLSSNLLDPVIIEPAAPGVKMTSLMFASETDCIVVGDSDGHVTVYQIKNLGVGKRSQMDVLDNLLRSAFST</sequence>
<evidence type="ECO:0000256" key="10">
    <source>
        <dbReference type="ARBA" id="ARBA00040002"/>
    </source>
</evidence>
<dbReference type="Proteomes" id="UP000677803">
    <property type="component" value="Unassembled WGS sequence"/>
</dbReference>
<accession>A0A8S4BK39</accession>
<organism evidence="12 14">
    <name type="scientific">Menidia menidia</name>
    <name type="common">Atlantic silverside</name>
    <dbReference type="NCBI Taxonomy" id="238744"/>
    <lineage>
        <taxon>Eukaryota</taxon>
        <taxon>Metazoa</taxon>
        <taxon>Chordata</taxon>
        <taxon>Craniata</taxon>
        <taxon>Vertebrata</taxon>
        <taxon>Euteleostomi</taxon>
        <taxon>Actinopterygii</taxon>
        <taxon>Neopterygii</taxon>
        <taxon>Teleostei</taxon>
        <taxon>Neoteleostei</taxon>
        <taxon>Acanthomorphata</taxon>
        <taxon>Ovalentaria</taxon>
        <taxon>Atherinomorphae</taxon>
        <taxon>Atheriniformes</taxon>
        <taxon>Atherinopsidae</taxon>
        <taxon>Menidiinae</taxon>
        <taxon>Menidia</taxon>
    </lineage>
</organism>
<dbReference type="SUPFAM" id="SSF50978">
    <property type="entry name" value="WD40 repeat-like"/>
    <property type="match status" value="1"/>
</dbReference>
<dbReference type="PANTHER" id="PTHR12442">
    <property type="entry name" value="DYNEIN INTERMEDIATE CHAIN"/>
    <property type="match status" value="1"/>
</dbReference>
<comment type="caution">
    <text evidence="12">The sequence shown here is derived from an EMBL/GenBank/DDBJ whole genome shotgun (WGS) entry which is preliminary data.</text>
</comment>
<dbReference type="Pfam" id="PF00400">
    <property type="entry name" value="WD40"/>
    <property type="match status" value="1"/>
</dbReference>
<keyword evidence="5" id="KW-0282">Flagellum</keyword>
<dbReference type="GO" id="GO:0005858">
    <property type="term" value="C:axonemal dynein complex"/>
    <property type="evidence" value="ECO:0007669"/>
    <property type="project" value="TreeGrafter"/>
</dbReference>
<dbReference type="InterPro" id="IPR036322">
    <property type="entry name" value="WD40_repeat_dom_sf"/>
</dbReference>
<dbReference type="GO" id="GO:0120293">
    <property type="term" value="C:dynein axonemal particle"/>
    <property type="evidence" value="ECO:0007669"/>
    <property type="project" value="UniProtKB-SubCell"/>
</dbReference>
<evidence type="ECO:0000256" key="11">
    <source>
        <dbReference type="ARBA" id="ARBA00041557"/>
    </source>
</evidence>
<proteinExistence type="predicted"/>
<evidence type="ECO:0000256" key="4">
    <source>
        <dbReference type="ARBA" id="ARBA00022737"/>
    </source>
</evidence>
<dbReference type="InterPro" id="IPR001680">
    <property type="entry name" value="WD40_rpt"/>
</dbReference>
<dbReference type="Gene3D" id="2.130.10.10">
    <property type="entry name" value="YVTN repeat-like/Quinoprotein amine dehydrogenase"/>
    <property type="match status" value="2"/>
</dbReference>
<name>A0A8S4BK39_9TELE</name>
<keyword evidence="14" id="KW-1185">Reference proteome</keyword>
<evidence type="ECO:0000256" key="6">
    <source>
        <dbReference type="ARBA" id="ARBA00023069"/>
    </source>
</evidence>
<evidence type="ECO:0000313" key="12">
    <source>
        <dbReference type="EMBL" id="CAG5954931.1"/>
    </source>
</evidence>
<evidence type="ECO:0000256" key="7">
    <source>
        <dbReference type="ARBA" id="ARBA00023212"/>
    </source>
</evidence>
<comment type="subcellular location">
    <subcellularLocation>
        <location evidence="1">Cytoplasm</location>
        <location evidence="1">Cytoskeleton</location>
        <location evidence="1">Flagellum axoneme</location>
    </subcellularLocation>
    <subcellularLocation>
        <location evidence="9">Dynein axonemal particle</location>
    </subcellularLocation>
</comment>
<evidence type="ECO:0000313" key="13">
    <source>
        <dbReference type="EMBL" id="CAG5955483.1"/>
    </source>
</evidence>
<evidence type="ECO:0000313" key="14">
    <source>
        <dbReference type="Proteomes" id="UP000677803"/>
    </source>
</evidence>
<dbReference type="EMBL" id="CAJRST010020557">
    <property type="protein sequence ID" value="CAG5954931.1"/>
    <property type="molecule type" value="Genomic_DNA"/>
</dbReference>
<dbReference type="GO" id="GO:0045504">
    <property type="term" value="F:dynein heavy chain binding"/>
    <property type="evidence" value="ECO:0007669"/>
    <property type="project" value="TreeGrafter"/>
</dbReference>
<dbReference type="PANTHER" id="PTHR12442:SF12">
    <property type="entry name" value="DYNEIN AXONEMAL INTERMEDIATE CHAIN 4"/>
    <property type="match status" value="1"/>
</dbReference>
<keyword evidence="8" id="KW-0966">Cell projection</keyword>
<dbReference type="InterPro" id="IPR015943">
    <property type="entry name" value="WD40/YVTN_repeat-like_dom_sf"/>
</dbReference>
<keyword evidence="6" id="KW-0969">Cilium</keyword>
<gene>
    <name evidence="12" type="ORF">MMEN_LOCUS14397</name>
    <name evidence="13" type="ORF">MMEN_LOCUS14403</name>
</gene>
<dbReference type="EMBL" id="CAJRST010020779">
    <property type="protein sequence ID" value="CAG5955483.1"/>
    <property type="molecule type" value="Genomic_DNA"/>
</dbReference>
<dbReference type="SMART" id="SM00320">
    <property type="entry name" value="WD40"/>
    <property type="match status" value="5"/>
</dbReference>
<reference evidence="12" key="1">
    <citation type="submission" date="2021-05" db="EMBL/GenBank/DDBJ databases">
        <authorList>
            <person name="Tigano A."/>
        </authorList>
    </citation>
    <scope>NUCLEOTIDE SEQUENCE</scope>
</reference>
<dbReference type="AlphaFoldDB" id="A0A8S4BK39"/>
<evidence type="ECO:0000256" key="1">
    <source>
        <dbReference type="ARBA" id="ARBA00004611"/>
    </source>
</evidence>
<dbReference type="GO" id="GO:0003341">
    <property type="term" value="P:cilium movement"/>
    <property type="evidence" value="ECO:0007669"/>
    <property type="project" value="TreeGrafter"/>
</dbReference>
<keyword evidence="7" id="KW-0206">Cytoskeleton</keyword>
<dbReference type="OrthoDB" id="10259804at2759"/>
<evidence type="ECO:0000256" key="8">
    <source>
        <dbReference type="ARBA" id="ARBA00023273"/>
    </source>
</evidence>
<protein>
    <recommendedName>
        <fullName evidence="10">Dynein axonemal intermediate chain 4</fullName>
    </recommendedName>
    <alternativeName>
        <fullName evidence="11">WD repeat-containing protein 78</fullName>
    </alternativeName>
</protein>
<keyword evidence="3" id="KW-0853">WD repeat</keyword>